<evidence type="ECO:0000256" key="5">
    <source>
        <dbReference type="ARBA" id="ARBA00022989"/>
    </source>
</evidence>
<feature type="domain" description="Phorbol-ester/DAG-type" evidence="9">
    <location>
        <begin position="32"/>
        <end position="82"/>
    </location>
</feature>
<dbReference type="InterPro" id="IPR010482">
    <property type="entry name" value="TECPR1-like_DysF"/>
</dbReference>
<dbReference type="SMART" id="SM00109">
    <property type="entry name" value="C1"/>
    <property type="match status" value="1"/>
</dbReference>
<feature type="transmembrane region" description="Helical" evidence="8">
    <location>
        <begin position="322"/>
        <end position="341"/>
    </location>
</feature>
<keyword evidence="4" id="KW-0862">Zinc</keyword>
<dbReference type="Gene3D" id="3.30.60.20">
    <property type="match status" value="1"/>
</dbReference>
<keyword evidence="11" id="KW-1185">Reference proteome</keyword>
<feature type="compositionally biased region" description="Acidic residues" evidence="7">
    <location>
        <begin position="413"/>
        <end position="423"/>
    </location>
</feature>
<dbReference type="PROSITE" id="PS50081">
    <property type="entry name" value="ZF_DAG_PE_2"/>
    <property type="match status" value="1"/>
</dbReference>
<dbReference type="STRING" id="133381.A0A2T9ZDA5"/>
<proteinExistence type="predicted"/>
<dbReference type="PANTHER" id="PTHR28304">
    <property type="entry name" value="PEROXISOMAL MEMBRANE PROTEIN PEX29"/>
    <property type="match status" value="1"/>
</dbReference>
<evidence type="ECO:0000256" key="4">
    <source>
        <dbReference type="ARBA" id="ARBA00022833"/>
    </source>
</evidence>
<reference evidence="10 11" key="1">
    <citation type="journal article" date="2018" name="MBio">
        <title>Comparative Genomics Reveals the Core Gene Toolbox for the Fungus-Insect Symbiosis.</title>
        <authorList>
            <person name="Wang Y."/>
            <person name="Stata M."/>
            <person name="Wang W."/>
            <person name="Stajich J.E."/>
            <person name="White M.M."/>
            <person name="Moncalvo J.M."/>
        </authorList>
    </citation>
    <scope>NUCLEOTIDE SEQUENCE [LARGE SCALE GENOMIC DNA]</scope>
    <source>
        <strain evidence="10 11">SC-DP-2</strain>
    </source>
</reference>
<evidence type="ECO:0000256" key="3">
    <source>
        <dbReference type="ARBA" id="ARBA00022723"/>
    </source>
</evidence>
<evidence type="ECO:0000256" key="7">
    <source>
        <dbReference type="SAM" id="MobiDB-lite"/>
    </source>
</evidence>
<dbReference type="EMBL" id="MBFS01000418">
    <property type="protein sequence ID" value="PVV02555.1"/>
    <property type="molecule type" value="Genomic_DNA"/>
</dbReference>
<keyword evidence="5 8" id="KW-1133">Transmembrane helix</keyword>
<keyword evidence="6 8" id="KW-0472">Membrane</keyword>
<evidence type="ECO:0000256" key="8">
    <source>
        <dbReference type="SAM" id="Phobius"/>
    </source>
</evidence>
<dbReference type="CDD" id="cd00029">
    <property type="entry name" value="C1"/>
    <property type="match status" value="1"/>
</dbReference>
<dbReference type="Pfam" id="PF06398">
    <property type="entry name" value="Pex24p"/>
    <property type="match status" value="1"/>
</dbReference>
<evidence type="ECO:0000256" key="1">
    <source>
        <dbReference type="ARBA" id="ARBA00004141"/>
    </source>
</evidence>
<dbReference type="GO" id="GO:0046872">
    <property type="term" value="F:metal ion binding"/>
    <property type="evidence" value="ECO:0007669"/>
    <property type="project" value="UniProtKB-KW"/>
</dbReference>
<evidence type="ECO:0000256" key="6">
    <source>
        <dbReference type="ARBA" id="ARBA00023136"/>
    </source>
</evidence>
<feature type="region of interest" description="Disordered" evidence="7">
    <location>
        <begin position="388"/>
        <end position="426"/>
    </location>
</feature>
<dbReference type="GO" id="GO:0005778">
    <property type="term" value="C:peroxisomal membrane"/>
    <property type="evidence" value="ECO:0007669"/>
    <property type="project" value="TreeGrafter"/>
</dbReference>
<dbReference type="Proteomes" id="UP000245609">
    <property type="component" value="Unassembled WGS sequence"/>
</dbReference>
<dbReference type="InterPro" id="IPR046349">
    <property type="entry name" value="C1-like_sf"/>
</dbReference>
<gene>
    <name evidence="10" type="ORF">BB560_002990</name>
</gene>
<name>A0A2T9ZDA5_9FUNG</name>
<dbReference type="SUPFAM" id="SSF57889">
    <property type="entry name" value="Cysteine-rich domain"/>
    <property type="match status" value="1"/>
</dbReference>
<keyword evidence="3" id="KW-0479">Metal-binding</keyword>
<dbReference type="OrthoDB" id="74314at2759"/>
<dbReference type="InterPro" id="IPR052816">
    <property type="entry name" value="Peroxisomal_Membrane_PEX28-32"/>
</dbReference>
<protein>
    <recommendedName>
        <fullName evidence="9">Phorbol-ester/DAG-type domain-containing protein</fullName>
    </recommendedName>
</protein>
<evidence type="ECO:0000313" key="11">
    <source>
        <dbReference type="Proteomes" id="UP000245609"/>
    </source>
</evidence>
<keyword evidence="2 8" id="KW-0812">Transmembrane</keyword>
<evidence type="ECO:0000256" key="2">
    <source>
        <dbReference type="ARBA" id="ARBA00022692"/>
    </source>
</evidence>
<accession>A0A2T9ZDA5</accession>
<organism evidence="10 11">
    <name type="scientific">Smittium megazygosporum</name>
    <dbReference type="NCBI Taxonomy" id="133381"/>
    <lineage>
        <taxon>Eukaryota</taxon>
        <taxon>Fungi</taxon>
        <taxon>Fungi incertae sedis</taxon>
        <taxon>Zoopagomycota</taxon>
        <taxon>Kickxellomycotina</taxon>
        <taxon>Harpellomycetes</taxon>
        <taxon>Harpellales</taxon>
        <taxon>Legeriomycetaceae</taxon>
        <taxon>Smittium</taxon>
    </lineage>
</organism>
<dbReference type="InterPro" id="IPR002219">
    <property type="entry name" value="PKC_DAG/PE"/>
</dbReference>
<feature type="transmembrane region" description="Helical" evidence="8">
    <location>
        <begin position="347"/>
        <end position="370"/>
    </location>
</feature>
<dbReference type="GO" id="GO:0007031">
    <property type="term" value="P:peroxisome organization"/>
    <property type="evidence" value="ECO:0007669"/>
    <property type="project" value="UniProtKB-ARBA"/>
</dbReference>
<dbReference type="AlphaFoldDB" id="A0A2T9ZDA5"/>
<dbReference type="PANTHER" id="PTHR28304:SF2">
    <property type="entry name" value="PEROXISOMAL MEMBRANE PROTEIN PEX29"/>
    <property type="match status" value="1"/>
</dbReference>
<comment type="caution">
    <text evidence="10">The sequence shown here is derived from an EMBL/GenBank/DDBJ whole genome shotgun (WGS) entry which is preliminary data.</text>
</comment>
<dbReference type="PROSITE" id="PS00479">
    <property type="entry name" value="ZF_DAG_PE_1"/>
    <property type="match status" value="1"/>
</dbReference>
<sequence length="670" mass="76501">MSVITSNKPAKDISISAPVSSARKIPSFSNHAHNFAPHTFNFLTYCSFCKGLLWGLNDQGLVCTCCGYVCHYGCEKNIKAPCLQIENIEMVPLSPDQIYNSRLKRDFLKELDAQKKANRSMRNTIYPEINIITTAPKNFSGFIEKCYPVALAQNFFHDIIFWENPKNTVIAMFVWTILCARPELLVVLPSLILSIYVTYNLIDPKYFAQITEITNSTLNQKNPALSSNSSAGYGFSNPKDDFNEMVQLIDNPQEDSSARSSFWWTIQKYMFRNLSLKPESSRFMDNMRFNQNVTGMYLNVYNSAIEANKYLDWSYDPELTKYILFGLILLTFLETIVIYYIPMSFIVWMGGIIGFLSLNPYIRAFFFVIISPELSRMKESLLDYYNNNNNPQKIEDQDSSLDNSSESHSDSESLGDESSDETVDPQVASFSKELNRKLFNFQSPEAYESEASSASSIFYKAPQSDTLVKKTLEIDIPKKKRYTEFVNNDSTCSTTALDNLSYSAGSSPNGSSPSAIRTLKDLQTTPLFANDETPDISHQKESTPAEAHPLFKCRKRTGKQKLLQTVSHLPDSLIEHERYWVAVGWTRKLYGSDPNVWSDGTEKKDYTDQIAAFERISPIEILKYYHLDLSFNDGLIDRDGWTYFSSTWTNPQQKPGALSYTRCRKYIKNK</sequence>
<comment type="subcellular location">
    <subcellularLocation>
        <location evidence="1">Membrane</location>
        <topology evidence="1">Multi-pass membrane protein</topology>
    </subcellularLocation>
</comment>
<evidence type="ECO:0000259" key="9">
    <source>
        <dbReference type="PROSITE" id="PS50081"/>
    </source>
</evidence>
<evidence type="ECO:0000313" key="10">
    <source>
        <dbReference type="EMBL" id="PVV02555.1"/>
    </source>
</evidence>
<dbReference type="Pfam" id="PF00130">
    <property type="entry name" value="C1_1"/>
    <property type="match status" value="1"/>
</dbReference>